<name>A0A6L7HZB1_9GAMM</name>
<keyword evidence="3" id="KW-1185">Reference proteome</keyword>
<evidence type="ECO:0000259" key="1">
    <source>
        <dbReference type="Pfam" id="PF10675"/>
    </source>
</evidence>
<dbReference type="EMBL" id="WRPA01000011">
    <property type="protein sequence ID" value="MXR69662.1"/>
    <property type="molecule type" value="Genomic_DNA"/>
</dbReference>
<dbReference type="AlphaFoldDB" id="A0A6L7HZB1"/>
<sequence>MTTTLLILGAIIILGLAAYAASLLLKLKQQTAQQKAQREAQQAAKDAKELELLSNIHYIAAAMLEERCELSEGVMRIGKLFNILGHDEQLKHQYPALFKHFEVIESHPIMEQRKALAKQQRMKLDLERMKSESALEAEIMTEVAVLAKAYAHLSH</sequence>
<dbReference type="Proteomes" id="UP000474778">
    <property type="component" value="Unassembled WGS sequence"/>
</dbReference>
<feature type="domain" description="DUF2489" evidence="1">
    <location>
        <begin position="13"/>
        <end position="144"/>
    </location>
</feature>
<gene>
    <name evidence="2" type="ORF">GNT65_13410</name>
</gene>
<reference evidence="2 3" key="1">
    <citation type="submission" date="2019-12" db="EMBL/GenBank/DDBJ databases">
        <title>Shewanella insulae sp. nov., isolated from a tidal flat.</title>
        <authorList>
            <person name="Yoon J.-H."/>
        </authorList>
    </citation>
    <scope>NUCLEOTIDE SEQUENCE [LARGE SCALE GENOMIC DNA]</scope>
    <source>
        <strain evidence="2 3">JBTF-M18</strain>
    </source>
</reference>
<comment type="caution">
    <text evidence="2">The sequence shown here is derived from an EMBL/GenBank/DDBJ whole genome shotgun (WGS) entry which is preliminary data.</text>
</comment>
<accession>A0A6L7HZB1</accession>
<evidence type="ECO:0000313" key="2">
    <source>
        <dbReference type="EMBL" id="MXR69662.1"/>
    </source>
</evidence>
<dbReference type="InterPro" id="IPR019617">
    <property type="entry name" value="DUF2489"/>
</dbReference>
<dbReference type="RefSeq" id="WP_160796997.1">
    <property type="nucleotide sequence ID" value="NZ_CANMWR010000004.1"/>
</dbReference>
<dbReference type="Pfam" id="PF10675">
    <property type="entry name" value="DUF2489"/>
    <property type="match status" value="1"/>
</dbReference>
<evidence type="ECO:0000313" key="3">
    <source>
        <dbReference type="Proteomes" id="UP000474778"/>
    </source>
</evidence>
<protein>
    <submittedName>
        <fullName evidence="2">DUF2489 domain-containing protein</fullName>
    </submittedName>
</protein>
<organism evidence="2 3">
    <name type="scientific">Shewanella insulae</name>
    <dbReference type="NCBI Taxonomy" id="2681496"/>
    <lineage>
        <taxon>Bacteria</taxon>
        <taxon>Pseudomonadati</taxon>
        <taxon>Pseudomonadota</taxon>
        <taxon>Gammaproteobacteria</taxon>
        <taxon>Alteromonadales</taxon>
        <taxon>Shewanellaceae</taxon>
        <taxon>Shewanella</taxon>
    </lineage>
</organism>
<proteinExistence type="predicted"/>